<gene>
    <name evidence="5" type="primary">rsgA</name>
    <name evidence="5" type="ORF">H9872_09270</name>
</gene>
<evidence type="ECO:0000256" key="1">
    <source>
        <dbReference type="ARBA" id="ARBA00022741"/>
    </source>
</evidence>
<keyword evidence="1" id="KW-0547">Nucleotide-binding</keyword>
<reference evidence="5" key="2">
    <citation type="submission" date="2021-04" db="EMBL/GenBank/DDBJ databases">
        <authorList>
            <person name="Gilroy R."/>
        </authorList>
    </citation>
    <scope>NUCLEOTIDE SEQUENCE</scope>
    <source>
        <strain evidence="5">B5-657</strain>
    </source>
</reference>
<evidence type="ECO:0000259" key="3">
    <source>
        <dbReference type="PROSITE" id="PS50936"/>
    </source>
</evidence>
<accession>A0A9E2KE55</accession>
<protein>
    <submittedName>
        <fullName evidence="5">Ribosome small subunit-dependent GTPase A</fullName>
    </submittedName>
</protein>
<dbReference type="PANTHER" id="PTHR32120:SF11">
    <property type="entry name" value="SMALL RIBOSOMAL SUBUNIT BIOGENESIS GTPASE RSGA 1, MITOCHONDRIAL-RELATED"/>
    <property type="match status" value="1"/>
</dbReference>
<dbReference type="InterPro" id="IPR027417">
    <property type="entry name" value="P-loop_NTPase"/>
</dbReference>
<dbReference type="PANTHER" id="PTHR32120">
    <property type="entry name" value="SMALL RIBOSOMAL SUBUNIT BIOGENESIS GTPASE RSGA"/>
    <property type="match status" value="1"/>
</dbReference>
<dbReference type="InterPro" id="IPR004881">
    <property type="entry name" value="Ribosome_biogen_GTPase_RsgA"/>
</dbReference>
<dbReference type="InterPro" id="IPR010914">
    <property type="entry name" value="RsgA_GTPase_dom"/>
</dbReference>
<comment type="caution">
    <text evidence="5">The sequence shown here is derived from an EMBL/GenBank/DDBJ whole genome shotgun (WGS) entry which is preliminary data.</text>
</comment>
<dbReference type="PROSITE" id="PS50936">
    <property type="entry name" value="ENGC_GTPASE"/>
    <property type="match status" value="1"/>
</dbReference>
<dbReference type="CDD" id="cd01854">
    <property type="entry name" value="YjeQ_EngC"/>
    <property type="match status" value="1"/>
</dbReference>
<dbReference type="SUPFAM" id="SSF52540">
    <property type="entry name" value="P-loop containing nucleoside triphosphate hydrolases"/>
    <property type="match status" value="1"/>
</dbReference>
<dbReference type="Pfam" id="PF03193">
    <property type="entry name" value="RsgA_GTPase"/>
    <property type="match status" value="1"/>
</dbReference>
<evidence type="ECO:0000313" key="5">
    <source>
        <dbReference type="EMBL" id="MBU3804928.1"/>
    </source>
</evidence>
<evidence type="ECO:0000259" key="4">
    <source>
        <dbReference type="PROSITE" id="PS51721"/>
    </source>
</evidence>
<sequence>YIVERYTKVGYEVICLSAKKAINTELLMPKLKDKTTVFAGPSGVGKSTLLNTIEERFTLETGQVSDKIKRGKHTTRHVELMPLSIGGFVLDTPGFTSLQLDGMEPEELQYYFPEFEPYLGKCKFRGCTHIHEPGCEIRAALESGHIVKERYEAYETYYKQLKDTRRW</sequence>
<proteinExistence type="predicted"/>
<feature type="domain" description="CP-type G" evidence="4">
    <location>
        <begin position="1"/>
        <end position="98"/>
    </location>
</feature>
<keyword evidence="2" id="KW-0342">GTP-binding</keyword>
<dbReference type="InterPro" id="IPR030378">
    <property type="entry name" value="G_CP_dom"/>
</dbReference>
<dbReference type="GO" id="GO:0005525">
    <property type="term" value="F:GTP binding"/>
    <property type="evidence" value="ECO:0007669"/>
    <property type="project" value="UniProtKB-KW"/>
</dbReference>
<evidence type="ECO:0000256" key="2">
    <source>
        <dbReference type="ARBA" id="ARBA00023134"/>
    </source>
</evidence>
<feature type="domain" description="EngC GTPase" evidence="3">
    <location>
        <begin position="1"/>
        <end position="96"/>
    </location>
</feature>
<organism evidence="5 6">
    <name type="scientific">Candidatus Cellulosilyticum pullistercoris</name>
    <dbReference type="NCBI Taxonomy" id="2838521"/>
    <lineage>
        <taxon>Bacteria</taxon>
        <taxon>Bacillati</taxon>
        <taxon>Bacillota</taxon>
        <taxon>Clostridia</taxon>
        <taxon>Lachnospirales</taxon>
        <taxon>Cellulosilyticaceae</taxon>
        <taxon>Cellulosilyticum</taxon>
    </lineage>
</organism>
<dbReference type="PROSITE" id="PS51721">
    <property type="entry name" value="G_CP"/>
    <property type="match status" value="1"/>
</dbReference>
<evidence type="ECO:0000313" key="6">
    <source>
        <dbReference type="Proteomes" id="UP000824229"/>
    </source>
</evidence>
<dbReference type="EMBL" id="JAHLFQ010000214">
    <property type="protein sequence ID" value="MBU3804928.1"/>
    <property type="molecule type" value="Genomic_DNA"/>
</dbReference>
<reference evidence="5" key="1">
    <citation type="journal article" date="2021" name="PeerJ">
        <title>Extensive microbial diversity within the chicken gut microbiome revealed by metagenomics and culture.</title>
        <authorList>
            <person name="Gilroy R."/>
            <person name="Ravi A."/>
            <person name="Getino M."/>
            <person name="Pursley I."/>
            <person name="Horton D.L."/>
            <person name="Alikhan N.F."/>
            <person name="Baker D."/>
            <person name="Gharbi K."/>
            <person name="Hall N."/>
            <person name="Watson M."/>
            <person name="Adriaenssens E.M."/>
            <person name="Foster-Nyarko E."/>
            <person name="Jarju S."/>
            <person name="Secka A."/>
            <person name="Antonio M."/>
            <person name="Oren A."/>
            <person name="Chaudhuri R.R."/>
            <person name="La Ragione R."/>
            <person name="Hildebrand F."/>
            <person name="Pallen M.J."/>
        </authorList>
    </citation>
    <scope>NUCLEOTIDE SEQUENCE</scope>
    <source>
        <strain evidence="5">B5-657</strain>
    </source>
</reference>
<dbReference type="Proteomes" id="UP000824229">
    <property type="component" value="Unassembled WGS sequence"/>
</dbReference>
<dbReference type="Gene3D" id="1.10.40.50">
    <property type="entry name" value="Probable gtpase engc, domain 3"/>
    <property type="match status" value="1"/>
</dbReference>
<feature type="non-terminal residue" evidence="5">
    <location>
        <position position="1"/>
    </location>
</feature>
<dbReference type="AlphaFoldDB" id="A0A9E2KE55"/>
<dbReference type="Gene3D" id="3.40.50.300">
    <property type="entry name" value="P-loop containing nucleotide triphosphate hydrolases"/>
    <property type="match status" value="1"/>
</dbReference>
<name>A0A9E2KE55_9FIRM</name>
<dbReference type="NCBIfam" id="TIGR00157">
    <property type="entry name" value="ribosome small subunit-dependent GTPase A"/>
    <property type="match status" value="1"/>
</dbReference>
<dbReference type="GO" id="GO:0003924">
    <property type="term" value="F:GTPase activity"/>
    <property type="evidence" value="ECO:0007669"/>
    <property type="project" value="InterPro"/>
</dbReference>